<gene>
    <name evidence="2" type="ORF">HMPREF3233_00719</name>
</gene>
<dbReference type="SUPFAM" id="SSF51182">
    <property type="entry name" value="RmlC-like cupins"/>
    <property type="match status" value="1"/>
</dbReference>
<dbReference type="InterPro" id="IPR013096">
    <property type="entry name" value="Cupin_2"/>
</dbReference>
<dbReference type="EMBL" id="LRQT01000018">
    <property type="protein sequence ID" value="KXA64886.1"/>
    <property type="molecule type" value="Genomic_DNA"/>
</dbReference>
<comment type="caution">
    <text evidence="2">The sequence shown here is derived from an EMBL/GenBank/DDBJ whole genome shotgun (WGS) entry which is preliminary data.</text>
</comment>
<accession>A0A133S5M4</accession>
<dbReference type="Pfam" id="PF07883">
    <property type="entry name" value="Cupin_2"/>
    <property type="match status" value="1"/>
</dbReference>
<dbReference type="STRING" id="39777.B7L28_07300"/>
<proteinExistence type="predicted"/>
<evidence type="ECO:0000259" key="1">
    <source>
        <dbReference type="Pfam" id="PF07883"/>
    </source>
</evidence>
<evidence type="ECO:0000313" key="2">
    <source>
        <dbReference type="EMBL" id="KXA64886.1"/>
    </source>
</evidence>
<reference evidence="2 3" key="1">
    <citation type="submission" date="2016-01" db="EMBL/GenBank/DDBJ databases">
        <authorList>
            <person name="Oliw E.H."/>
        </authorList>
    </citation>
    <scope>NUCLEOTIDE SEQUENCE [LARGE SCALE GENOMIC DNA]</scope>
    <source>
        <strain evidence="2 3">CMW7756B</strain>
    </source>
</reference>
<dbReference type="Proteomes" id="UP000070226">
    <property type="component" value="Unassembled WGS sequence"/>
</dbReference>
<dbReference type="InterPro" id="IPR014710">
    <property type="entry name" value="RmlC-like_jellyroll"/>
</dbReference>
<name>A0A133S5M4_9FIRM</name>
<dbReference type="AlphaFoldDB" id="A0A133S5M4"/>
<organism evidence="2">
    <name type="scientific">Veillonella atypica</name>
    <dbReference type="NCBI Taxonomy" id="39777"/>
    <lineage>
        <taxon>Bacteria</taxon>
        <taxon>Bacillati</taxon>
        <taxon>Bacillota</taxon>
        <taxon>Negativicutes</taxon>
        <taxon>Veillonellales</taxon>
        <taxon>Veillonellaceae</taxon>
        <taxon>Veillonella</taxon>
    </lineage>
</organism>
<evidence type="ECO:0000313" key="3">
    <source>
        <dbReference type="Proteomes" id="UP000070226"/>
    </source>
</evidence>
<dbReference type="InterPro" id="IPR011051">
    <property type="entry name" value="RmlC_Cupin_sf"/>
</dbReference>
<feature type="domain" description="Cupin type-2" evidence="1">
    <location>
        <begin position="49"/>
        <end position="108"/>
    </location>
</feature>
<dbReference type="Gene3D" id="2.60.120.10">
    <property type="entry name" value="Jelly Rolls"/>
    <property type="match status" value="1"/>
</dbReference>
<sequence length="147" mass="17141">MIRKFDSENFKWDGVDTLVYKQDGSPFKDVTRQVLYDGAYDIPCQFRYFECLPGGYSTLEYHEHTHMVMIGRGKGQLLLGDEIYDVAQGDFIEIPGNLIHQFRANKGDYIGFFCLVNKDRDKVKLLTDEQMETLRQKPKIKEFLEGL</sequence>
<dbReference type="PATRIC" id="fig|39777.7.peg.709"/>
<protein>
    <submittedName>
        <fullName evidence="2">Cupin domain protein</fullName>
    </submittedName>
</protein>
<dbReference type="RefSeq" id="WP_005380383.1">
    <property type="nucleotide sequence ID" value="NZ_KQ958065.1"/>
</dbReference>